<keyword evidence="1" id="KW-0812">Transmembrane</keyword>
<dbReference type="Proteomes" id="UP000266292">
    <property type="component" value="Chromosome"/>
</dbReference>
<feature type="transmembrane region" description="Helical" evidence="1">
    <location>
        <begin position="56"/>
        <end position="78"/>
    </location>
</feature>
<keyword evidence="3" id="KW-1185">Reference proteome</keyword>
<dbReference type="STRING" id="709015.GCA_000472485_03298"/>
<keyword evidence="1" id="KW-0472">Membrane</keyword>
<dbReference type="RefSeq" id="WP_025608471.1">
    <property type="nucleotide sequence ID" value="NZ_CP021235.1"/>
</dbReference>
<gene>
    <name evidence="2" type="ORF">CA264_16335</name>
</gene>
<dbReference type="OrthoDB" id="9798708at2"/>
<proteinExistence type="predicted"/>
<dbReference type="InterPro" id="IPR032820">
    <property type="entry name" value="ATPase_put"/>
</dbReference>
<evidence type="ECO:0008006" key="4">
    <source>
        <dbReference type="Google" id="ProtNLM"/>
    </source>
</evidence>
<evidence type="ECO:0000313" key="2">
    <source>
        <dbReference type="EMBL" id="ARS36864.1"/>
    </source>
</evidence>
<dbReference type="KEGG" id="pact:CA264_16335"/>
<reference evidence="3" key="1">
    <citation type="submission" date="2017-05" db="EMBL/GenBank/DDBJ databases">
        <authorList>
            <person name="Ray J."/>
            <person name="Price M."/>
            <person name="Deutschbauer A."/>
        </authorList>
    </citation>
    <scope>NUCLEOTIDE SEQUENCE [LARGE SCALE GENOMIC DNA]</scope>
    <source>
        <strain evidence="3">DSM 19842</strain>
    </source>
</reference>
<organism evidence="2 3">
    <name type="scientific">Pontibacter actiniarum</name>
    <dbReference type="NCBI Taxonomy" id="323450"/>
    <lineage>
        <taxon>Bacteria</taxon>
        <taxon>Pseudomonadati</taxon>
        <taxon>Bacteroidota</taxon>
        <taxon>Cytophagia</taxon>
        <taxon>Cytophagales</taxon>
        <taxon>Hymenobacteraceae</taxon>
        <taxon>Pontibacter</taxon>
    </lineage>
</organism>
<feature type="transmembrane region" description="Helical" evidence="1">
    <location>
        <begin position="23"/>
        <end position="44"/>
    </location>
</feature>
<name>A0A1X9YVT1_9BACT</name>
<protein>
    <recommendedName>
        <fullName evidence="4">AtpZ/AtpI family protein</fullName>
    </recommendedName>
</protein>
<dbReference type="Pfam" id="PF09527">
    <property type="entry name" value="ATPase_gene1"/>
    <property type="match status" value="1"/>
</dbReference>
<evidence type="ECO:0000313" key="3">
    <source>
        <dbReference type="Proteomes" id="UP000266292"/>
    </source>
</evidence>
<dbReference type="EMBL" id="CP021235">
    <property type="protein sequence ID" value="ARS36864.1"/>
    <property type="molecule type" value="Genomic_DNA"/>
</dbReference>
<keyword evidence="1" id="KW-1133">Transmembrane helix</keyword>
<dbReference type="AlphaFoldDB" id="A0A1X9YVT1"/>
<accession>A0A1X9YVT1</accession>
<evidence type="ECO:0000256" key="1">
    <source>
        <dbReference type="SAM" id="Phobius"/>
    </source>
</evidence>
<sequence length="81" mass="9184">MDNNAPQKEEKPEQRRQESIKPYVKYSGMAFQMIGALVLAAFAGRELDEYVGNRKPWFTIVLLLLAVVATMVLTIISINKK</sequence>